<dbReference type="Pfam" id="PF01551">
    <property type="entry name" value="Peptidase_M23"/>
    <property type="match status" value="1"/>
</dbReference>
<reference evidence="4" key="2">
    <citation type="journal article" date="2021" name="PeerJ">
        <title>Extensive microbial diversity within the chicken gut microbiome revealed by metagenomics and culture.</title>
        <authorList>
            <person name="Gilroy R."/>
            <person name="Ravi A."/>
            <person name="Getino M."/>
            <person name="Pursley I."/>
            <person name="Horton D.L."/>
            <person name="Alikhan N.F."/>
            <person name="Baker D."/>
            <person name="Gharbi K."/>
            <person name="Hall N."/>
            <person name="Watson M."/>
            <person name="Adriaenssens E.M."/>
            <person name="Foster-Nyarko E."/>
            <person name="Jarju S."/>
            <person name="Secka A."/>
            <person name="Antonio M."/>
            <person name="Oren A."/>
            <person name="Chaudhuri R.R."/>
            <person name="La Ragione R."/>
            <person name="Hildebrand F."/>
            <person name="Pallen M.J."/>
        </authorList>
    </citation>
    <scope>NUCLEOTIDE SEQUENCE</scope>
    <source>
        <strain evidence="4">ChiGjej3B3-7149</strain>
    </source>
</reference>
<keyword evidence="2" id="KW-0472">Membrane</keyword>
<dbReference type="EMBL" id="DVHH01000189">
    <property type="protein sequence ID" value="HIR55487.1"/>
    <property type="molecule type" value="Genomic_DNA"/>
</dbReference>
<accession>A0A9D1DMF4</accession>
<organism evidence="4 5">
    <name type="scientific">Candidatus Scatomorpha intestinigallinarum</name>
    <dbReference type="NCBI Taxonomy" id="2840923"/>
    <lineage>
        <taxon>Bacteria</taxon>
        <taxon>Bacillati</taxon>
        <taxon>Bacillota</taxon>
        <taxon>Clostridia</taxon>
        <taxon>Eubacteriales</taxon>
        <taxon>Candidatus Scatomorpha</taxon>
    </lineage>
</organism>
<dbReference type="InterPro" id="IPR016047">
    <property type="entry name" value="M23ase_b-sheet_dom"/>
</dbReference>
<keyword evidence="2" id="KW-0812">Transmembrane</keyword>
<feature type="region of interest" description="Disordered" evidence="1">
    <location>
        <begin position="94"/>
        <end position="115"/>
    </location>
</feature>
<feature type="transmembrane region" description="Helical" evidence="2">
    <location>
        <begin position="21"/>
        <end position="41"/>
    </location>
</feature>
<gene>
    <name evidence="4" type="ORF">IAD36_07845</name>
</gene>
<name>A0A9D1DMF4_9FIRM</name>
<dbReference type="AlphaFoldDB" id="A0A9D1DMF4"/>
<dbReference type="PANTHER" id="PTHR21666">
    <property type="entry name" value="PEPTIDASE-RELATED"/>
    <property type="match status" value="1"/>
</dbReference>
<evidence type="ECO:0000256" key="1">
    <source>
        <dbReference type="SAM" id="MobiDB-lite"/>
    </source>
</evidence>
<evidence type="ECO:0000259" key="3">
    <source>
        <dbReference type="Pfam" id="PF01551"/>
    </source>
</evidence>
<feature type="compositionally biased region" description="Low complexity" evidence="1">
    <location>
        <begin position="94"/>
        <end position="108"/>
    </location>
</feature>
<evidence type="ECO:0000313" key="5">
    <source>
        <dbReference type="Proteomes" id="UP000824238"/>
    </source>
</evidence>
<dbReference type="GO" id="GO:0004222">
    <property type="term" value="F:metalloendopeptidase activity"/>
    <property type="evidence" value="ECO:0007669"/>
    <property type="project" value="TreeGrafter"/>
</dbReference>
<proteinExistence type="predicted"/>
<dbReference type="SUPFAM" id="SSF51261">
    <property type="entry name" value="Duplicated hybrid motif"/>
    <property type="match status" value="1"/>
</dbReference>
<feature type="domain" description="M23ase beta-sheet core" evidence="3">
    <location>
        <begin position="149"/>
        <end position="247"/>
    </location>
</feature>
<evidence type="ECO:0000313" key="4">
    <source>
        <dbReference type="EMBL" id="HIR55487.1"/>
    </source>
</evidence>
<protein>
    <submittedName>
        <fullName evidence="4">Peptidoglycan DD-metalloendopeptidase family protein</fullName>
    </submittedName>
</protein>
<dbReference type="PANTHER" id="PTHR21666:SF270">
    <property type="entry name" value="MUREIN HYDROLASE ACTIVATOR ENVC"/>
    <property type="match status" value="1"/>
</dbReference>
<dbReference type="InterPro" id="IPR050570">
    <property type="entry name" value="Cell_wall_metabolism_enzyme"/>
</dbReference>
<comment type="caution">
    <text evidence="4">The sequence shown here is derived from an EMBL/GenBank/DDBJ whole genome shotgun (WGS) entry which is preliminary data.</text>
</comment>
<sequence>MEDKKNDSGQSKLEGFFAGKGFYIVLFLCIAVIGVSAWTLLSSGKSAVQNVSLDDIELSQPVVATPAPTEAAETVWEIPEDAVEVVAEPELPEVQAEAPAQQEQPEPVTESQEADTAPASYVWPVYGQIEKPYAMTELVYDRTMADWRTHDGIDIEATLGGQVLAAADGTVSDIYADDLLGTTVVISHGGGIESVYSNLAELPTVTVGQSVAQGDTIGSVGTTALAEAGEVYHLHFAMRADGQSVDPAEYLPKF</sequence>
<evidence type="ECO:0000256" key="2">
    <source>
        <dbReference type="SAM" id="Phobius"/>
    </source>
</evidence>
<dbReference type="InterPro" id="IPR011055">
    <property type="entry name" value="Dup_hybrid_motif"/>
</dbReference>
<dbReference type="CDD" id="cd12797">
    <property type="entry name" value="M23_peptidase"/>
    <property type="match status" value="1"/>
</dbReference>
<reference evidence="4" key="1">
    <citation type="submission" date="2020-10" db="EMBL/GenBank/DDBJ databases">
        <authorList>
            <person name="Gilroy R."/>
        </authorList>
    </citation>
    <scope>NUCLEOTIDE SEQUENCE</scope>
    <source>
        <strain evidence="4">ChiGjej3B3-7149</strain>
    </source>
</reference>
<keyword evidence="2" id="KW-1133">Transmembrane helix</keyword>
<dbReference type="Gene3D" id="2.70.70.10">
    <property type="entry name" value="Glucose Permease (Domain IIA)"/>
    <property type="match status" value="1"/>
</dbReference>
<dbReference type="Proteomes" id="UP000824238">
    <property type="component" value="Unassembled WGS sequence"/>
</dbReference>